<sequence length="663" mass="75754">MDLGKNIEEGSRFSRETPRKLEKVRNGIIENGEEIKSCTISSDIVSSDSNSNSNSTSDHGHPATPINRFPICKAVDSESPGAQIPMKEISIDGRRLERILPPHPQLPKLEPPRSRRVSLGELMHPPKYSPEKFTVEMMKLIRQSGNAISKRLSFLQEDDGDDSISDLAESDVTEFEISGVKVLVKLKSEEEIKGRITFFSRSNCRDSTAVRLFFRERGFDFSEINVDVYTEREKELIERTGNSQVPQIFFNEKHFGGLIALNSLRNSGEFDRRIKELLTEKCRGEAPSPVMYGFDEENYKDAVADEMMGFVRVLRQKLPIKDRLVKMKIVKNCFSGGEMVEVLIDHLDCGRKKAVEIGKSIAKKHFIHHVFGENDFEDGNHYYRFLEHEPFISKCYNFRGSTNDMEPQNAGIVGDKLFKIMSAILESYSSHDHSRVDYMRISRSEEFRRYLNLVQEFHRLNLLELSTAEKFAFFLNLYNAMVIHALIRIGRSDGMMARRSFFADFQYIVGGYSYSLSSIRNDILCGGRRPSYPLIKPFMNSNTRSEVGLQKLNPLVHFGLCDGTKSSPVVRFFTPGGVEAELKRAAREFFQNGGIEIVLDKRVIHLSRIIKWYKEDFSGEKKMLKWIMSYIDANKAGLLTHLLGDGGGSVHIVYKDYDWSINS</sequence>
<dbReference type="Pfam" id="PF00610">
    <property type="entry name" value="DEP"/>
    <property type="match status" value="1"/>
</dbReference>
<feature type="compositionally biased region" description="Low complexity" evidence="1">
    <location>
        <begin position="39"/>
        <end position="57"/>
    </location>
</feature>
<dbReference type="PROSITE" id="PS50186">
    <property type="entry name" value="DEP"/>
    <property type="match status" value="1"/>
</dbReference>
<dbReference type="SUPFAM" id="SSF52833">
    <property type="entry name" value="Thioredoxin-like"/>
    <property type="match status" value="1"/>
</dbReference>
<reference evidence="3 4" key="1">
    <citation type="submission" date="2022-03" db="EMBL/GenBank/DDBJ databases">
        <authorList>
            <person name="Nunn A."/>
            <person name="Chopra R."/>
            <person name="Nunn A."/>
            <person name="Contreras Garrido A."/>
        </authorList>
    </citation>
    <scope>NUCLEOTIDE SEQUENCE [LARGE SCALE GENOMIC DNA]</scope>
</reference>
<evidence type="ECO:0000256" key="1">
    <source>
        <dbReference type="SAM" id="MobiDB-lite"/>
    </source>
</evidence>
<proteinExistence type="predicted"/>
<dbReference type="Proteomes" id="UP000836841">
    <property type="component" value="Chromosome 3"/>
</dbReference>
<feature type="region of interest" description="Disordered" evidence="1">
    <location>
        <begin position="39"/>
        <end position="67"/>
    </location>
</feature>
<keyword evidence="4" id="KW-1185">Reference proteome</keyword>
<dbReference type="EMBL" id="OU466859">
    <property type="protein sequence ID" value="CAH2053984.1"/>
    <property type="molecule type" value="Genomic_DNA"/>
</dbReference>
<feature type="domain" description="DEP" evidence="2">
    <location>
        <begin position="314"/>
        <end position="387"/>
    </location>
</feature>
<dbReference type="GO" id="GO:0035556">
    <property type="term" value="P:intracellular signal transduction"/>
    <property type="evidence" value="ECO:0007669"/>
    <property type="project" value="InterPro"/>
</dbReference>
<dbReference type="Gene3D" id="3.40.30.10">
    <property type="entry name" value="Glutaredoxin"/>
    <property type="match status" value="1"/>
</dbReference>
<dbReference type="CDD" id="cd04371">
    <property type="entry name" value="DEP"/>
    <property type="match status" value="1"/>
</dbReference>
<evidence type="ECO:0000313" key="3">
    <source>
        <dbReference type="EMBL" id="CAH2053984.1"/>
    </source>
</evidence>
<dbReference type="SMART" id="SM00049">
    <property type="entry name" value="DEP"/>
    <property type="match status" value="1"/>
</dbReference>
<dbReference type="InterPro" id="IPR036390">
    <property type="entry name" value="WH_DNA-bd_sf"/>
</dbReference>
<dbReference type="AlphaFoldDB" id="A0AAU9RZT6"/>
<organism evidence="3 4">
    <name type="scientific">Thlaspi arvense</name>
    <name type="common">Field penny-cress</name>
    <dbReference type="NCBI Taxonomy" id="13288"/>
    <lineage>
        <taxon>Eukaryota</taxon>
        <taxon>Viridiplantae</taxon>
        <taxon>Streptophyta</taxon>
        <taxon>Embryophyta</taxon>
        <taxon>Tracheophyta</taxon>
        <taxon>Spermatophyta</taxon>
        <taxon>Magnoliopsida</taxon>
        <taxon>eudicotyledons</taxon>
        <taxon>Gunneridae</taxon>
        <taxon>Pentapetalae</taxon>
        <taxon>rosids</taxon>
        <taxon>malvids</taxon>
        <taxon>Brassicales</taxon>
        <taxon>Brassicaceae</taxon>
        <taxon>Thlaspideae</taxon>
        <taxon>Thlaspi</taxon>
    </lineage>
</organism>
<dbReference type="InterPro" id="IPR000591">
    <property type="entry name" value="DEP_dom"/>
</dbReference>
<dbReference type="Pfam" id="PF04784">
    <property type="entry name" value="DUF547"/>
    <property type="match status" value="1"/>
</dbReference>
<dbReference type="InterPro" id="IPR036249">
    <property type="entry name" value="Thioredoxin-like_sf"/>
</dbReference>
<dbReference type="InterPro" id="IPR036388">
    <property type="entry name" value="WH-like_DNA-bd_sf"/>
</dbReference>
<accession>A0AAU9RZT6</accession>
<name>A0AAU9RZT6_THLAR</name>
<dbReference type="InterPro" id="IPR006869">
    <property type="entry name" value="DUF547"/>
</dbReference>
<dbReference type="SUPFAM" id="SSF46785">
    <property type="entry name" value="Winged helix' DNA-binding domain"/>
    <property type="match status" value="1"/>
</dbReference>
<dbReference type="InterPro" id="IPR002109">
    <property type="entry name" value="Glutaredoxin"/>
</dbReference>
<gene>
    <name evidence="3" type="ORF">TAV2_LOCUS10187</name>
</gene>
<dbReference type="PROSITE" id="PS51354">
    <property type="entry name" value="GLUTAREDOXIN_2"/>
    <property type="match status" value="1"/>
</dbReference>
<protein>
    <recommendedName>
        <fullName evidence="2">DEP domain-containing protein</fullName>
    </recommendedName>
</protein>
<dbReference type="Gene3D" id="1.10.10.10">
    <property type="entry name" value="Winged helix-like DNA-binding domain superfamily/Winged helix DNA-binding domain"/>
    <property type="match status" value="1"/>
</dbReference>
<dbReference type="Pfam" id="PF00462">
    <property type="entry name" value="Glutaredoxin"/>
    <property type="match status" value="1"/>
</dbReference>
<evidence type="ECO:0000259" key="2">
    <source>
        <dbReference type="PROSITE" id="PS50186"/>
    </source>
</evidence>
<dbReference type="PANTHER" id="PTHR46361">
    <property type="entry name" value="ELECTRON CARRIER/ PROTEIN DISULFIDE OXIDOREDUCTASE"/>
    <property type="match status" value="1"/>
</dbReference>
<dbReference type="PANTHER" id="PTHR46361:SF1">
    <property type="entry name" value="F26K24.21 PROTEIN"/>
    <property type="match status" value="1"/>
</dbReference>
<evidence type="ECO:0000313" key="4">
    <source>
        <dbReference type="Proteomes" id="UP000836841"/>
    </source>
</evidence>